<protein>
    <submittedName>
        <fullName evidence="1">Uncharacterized protein</fullName>
    </submittedName>
</protein>
<organism evidence="1">
    <name type="scientific">Rhizophora mucronata</name>
    <name type="common">Asiatic mangrove</name>
    <dbReference type="NCBI Taxonomy" id="61149"/>
    <lineage>
        <taxon>Eukaryota</taxon>
        <taxon>Viridiplantae</taxon>
        <taxon>Streptophyta</taxon>
        <taxon>Embryophyta</taxon>
        <taxon>Tracheophyta</taxon>
        <taxon>Spermatophyta</taxon>
        <taxon>Magnoliopsida</taxon>
        <taxon>eudicotyledons</taxon>
        <taxon>Gunneridae</taxon>
        <taxon>Pentapetalae</taxon>
        <taxon>rosids</taxon>
        <taxon>fabids</taxon>
        <taxon>Malpighiales</taxon>
        <taxon>Rhizophoraceae</taxon>
        <taxon>Rhizophora</taxon>
    </lineage>
</organism>
<dbReference type="AlphaFoldDB" id="A0A2P2IR32"/>
<accession>A0A2P2IR32</accession>
<proteinExistence type="predicted"/>
<dbReference type="EMBL" id="GGEC01003163">
    <property type="protein sequence ID" value="MBW83646.1"/>
    <property type="molecule type" value="Transcribed_RNA"/>
</dbReference>
<name>A0A2P2IR32_RHIMU</name>
<reference evidence="1" key="1">
    <citation type="submission" date="2018-02" db="EMBL/GenBank/DDBJ databases">
        <title>Rhizophora mucronata_Transcriptome.</title>
        <authorList>
            <person name="Meera S.P."/>
            <person name="Sreeshan A."/>
            <person name="Augustine A."/>
        </authorList>
    </citation>
    <scope>NUCLEOTIDE SEQUENCE</scope>
    <source>
        <tissue evidence="1">Leaf</tissue>
    </source>
</reference>
<dbReference type="EMBL" id="GGEC01003162">
    <property type="protein sequence ID" value="MBW83645.1"/>
    <property type="molecule type" value="Transcribed_RNA"/>
</dbReference>
<sequence length="87" mass="9544">MGIISLAEMLDGAKRIMEFECFIFVVGVGGGALPSLPCKHLVRHLVSFPNKIWAVREHLCVPTLTIAELWRSDGILSLLLLTLASVE</sequence>
<evidence type="ECO:0000313" key="1">
    <source>
        <dbReference type="EMBL" id="MBW83646.1"/>
    </source>
</evidence>